<dbReference type="Proteomes" id="UP000595362">
    <property type="component" value="Chromosome"/>
</dbReference>
<feature type="region of interest" description="Disordered" evidence="1">
    <location>
        <begin position="19"/>
        <end position="60"/>
    </location>
</feature>
<evidence type="ECO:0000256" key="1">
    <source>
        <dbReference type="SAM" id="MobiDB-lite"/>
    </source>
</evidence>
<proteinExistence type="predicted"/>
<protein>
    <submittedName>
        <fullName evidence="2">Uncharacterized protein</fullName>
    </submittedName>
</protein>
<organism evidence="2 3">
    <name type="scientific">Micavibrio aeruginosavorus</name>
    <dbReference type="NCBI Taxonomy" id="349221"/>
    <lineage>
        <taxon>Bacteria</taxon>
        <taxon>Pseudomonadati</taxon>
        <taxon>Bdellovibrionota</taxon>
        <taxon>Bdellovibrionia</taxon>
        <taxon>Bdellovibrionales</taxon>
        <taxon>Pseudobdellovibrionaceae</taxon>
        <taxon>Micavibrio</taxon>
    </lineage>
</organism>
<reference evidence="2 3" key="1">
    <citation type="submission" date="2020-07" db="EMBL/GenBank/DDBJ databases">
        <title>Huge and variable diversity of episymbiotic CPR bacteria and DPANN archaea in groundwater ecosystems.</title>
        <authorList>
            <person name="He C.Y."/>
            <person name="Keren R."/>
            <person name="Whittaker M."/>
            <person name="Farag I.F."/>
            <person name="Doudna J."/>
            <person name="Cate J.H.D."/>
            <person name="Banfield J.F."/>
        </authorList>
    </citation>
    <scope>NUCLEOTIDE SEQUENCE [LARGE SCALE GENOMIC DNA]</scope>
    <source>
        <strain evidence="2">NC_groundwater_70_Ag_B-0.1um_54_66</strain>
    </source>
</reference>
<evidence type="ECO:0000313" key="3">
    <source>
        <dbReference type="Proteomes" id="UP000595362"/>
    </source>
</evidence>
<feature type="compositionally biased region" description="Basic and acidic residues" evidence="1">
    <location>
        <begin position="26"/>
        <end position="51"/>
    </location>
</feature>
<dbReference type="AlphaFoldDB" id="A0A7T5R3I1"/>
<sequence length="98" mass="10725">MITRPGHLPLITPVAGVFSGAASDNDNLKDSERKRPEHQESAREFSTRGRSETAAPAMAPSPDYIVSLQNMPPVDIQTILTYGYDPRSGTITLQKFIP</sequence>
<name>A0A7T5R3I1_9BACT</name>
<accession>A0A7T5R3I1</accession>
<dbReference type="EMBL" id="CP066681">
    <property type="protein sequence ID" value="QQG36791.1"/>
    <property type="molecule type" value="Genomic_DNA"/>
</dbReference>
<evidence type="ECO:0000313" key="2">
    <source>
        <dbReference type="EMBL" id="QQG36791.1"/>
    </source>
</evidence>
<gene>
    <name evidence="2" type="ORF">HYS17_03200</name>
</gene>